<evidence type="ECO:0000313" key="1">
    <source>
        <dbReference type="EMBL" id="KAL1510378.1"/>
    </source>
</evidence>
<dbReference type="Proteomes" id="UP001515480">
    <property type="component" value="Unassembled WGS sequence"/>
</dbReference>
<dbReference type="AlphaFoldDB" id="A0AB34IYG4"/>
<dbReference type="EMBL" id="JBGBPQ010000015">
    <property type="protein sequence ID" value="KAL1510378.1"/>
    <property type="molecule type" value="Genomic_DNA"/>
</dbReference>
<evidence type="ECO:0000313" key="2">
    <source>
        <dbReference type="Proteomes" id="UP001515480"/>
    </source>
</evidence>
<proteinExistence type="predicted"/>
<reference evidence="1 2" key="1">
    <citation type="journal article" date="2024" name="Science">
        <title>Giant polyketide synthase enzymes in the biosynthesis of giant marine polyether toxins.</title>
        <authorList>
            <person name="Fallon T.R."/>
            <person name="Shende V.V."/>
            <person name="Wierzbicki I.H."/>
            <person name="Pendleton A.L."/>
            <person name="Watervoot N.F."/>
            <person name="Auber R.P."/>
            <person name="Gonzalez D.J."/>
            <person name="Wisecaver J.H."/>
            <person name="Moore B.S."/>
        </authorList>
    </citation>
    <scope>NUCLEOTIDE SEQUENCE [LARGE SCALE GENOMIC DNA]</scope>
    <source>
        <strain evidence="1 2">12B1</strain>
    </source>
</reference>
<protein>
    <submittedName>
        <fullName evidence="1">Uncharacterized protein</fullName>
    </submittedName>
</protein>
<gene>
    <name evidence="1" type="ORF">AB1Y20_006689</name>
</gene>
<organism evidence="1 2">
    <name type="scientific">Prymnesium parvum</name>
    <name type="common">Toxic golden alga</name>
    <dbReference type="NCBI Taxonomy" id="97485"/>
    <lineage>
        <taxon>Eukaryota</taxon>
        <taxon>Haptista</taxon>
        <taxon>Haptophyta</taxon>
        <taxon>Prymnesiophyceae</taxon>
        <taxon>Prymnesiales</taxon>
        <taxon>Prymnesiaceae</taxon>
        <taxon>Prymnesium</taxon>
    </lineage>
</organism>
<name>A0AB34IYG4_PRYPA</name>
<sequence length="579" mass="64568">MARRSTKQLPLSIFATPAVRGFGEAEFMDADDDLHGLQSVLVARTSSMAKVWAPCFGFLTTTNRKRGGGKAERGAFFCLQILCSADRPDAMIVRGMWIIDKPDLAKFYDVNGILAGHDSSRKVFERMRDDECLLDTNWRDTGGFAEFEPGMAVKRSGDRGDDLDTIILTAIMRRHKYGKALKKEYLKLESIRDVTGVEDWSMQDLLDLLPDKQRSWAPAIEPAPPSGLRMQPSFGTVAQDACMVGDQVIRIGGAPGRPLHCVRFRADGHDKFGWPQGQSGPGAPFVVRQLLTPAQVQSEGYTLPEAWQLDKHELFLTHREVQVPLVDILGGVVVLPHFAFHKGAIDGYWPVFALAQVQLVADGSLAVIHEPVTMKSVNDELRKLICAVMPNLGESTRRLLRNECRLQMTSEKQDNLRCARATLHGLDYGRWLSLGLDAEPTGNRALTEEYYFKDADDIAKLWPAGCRNGWLVPEAPPDARGRKRRRLERHCGVMVVFAHEDNDYTNKATYCVETKEANFWLSLGFYGTNLKYIDGAKPPPRPDGVSMATEFDIVTGAYVDRHSADAWTEGRADAHFGVM</sequence>
<comment type="caution">
    <text evidence="1">The sequence shown here is derived from an EMBL/GenBank/DDBJ whole genome shotgun (WGS) entry which is preliminary data.</text>
</comment>
<accession>A0AB34IYG4</accession>
<keyword evidence="2" id="KW-1185">Reference proteome</keyword>